<name>A0AAW1JGQ1_POPJA</name>
<keyword evidence="1" id="KW-0802">TPR repeat</keyword>
<keyword evidence="4" id="KW-1185">Reference proteome</keyword>
<dbReference type="GO" id="GO:0019894">
    <property type="term" value="F:kinesin binding"/>
    <property type="evidence" value="ECO:0007669"/>
    <property type="project" value="TreeGrafter"/>
</dbReference>
<dbReference type="SUPFAM" id="SSF48452">
    <property type="entry name" value="TPR-like"/>
    <property type="match status" value="3"/>
</dbReference>
<reference evidence="3 4" key="1">
    <citation type="journal article" date="2024" name="BMC Genomics">
        <title>De novo assembly and annotation of Popillia japonica's genome with initial clues to its potential as an invasive pest.</title>
        <authorList>
            <person name="Cucini C."/>
            <person name="Boschi S."/>
            <person name="Funari R."/>
            <person name="Cardaioli E."/>
            <person name="Iannotti N."/>
            <person name="Marturano G."/>
            <person name="Paoli F."/>
            <person name="Bruttini M."/>
            <person name="Carapelli A."/>
            <person name="Frati F."/>
            <person name="Nardi F."/>
        </authorList>
    </citation>
    <scope>NUCLEOTIDE SEQUENCE [LARGE SCALE GENOMIC DNA]</scope>
    <source>
        <strain evidence="3">DMR45628</strain>
    </source>
</reference>
<evidence type="ECO:0000256" key="1">
    <source>
        <dbReference type="PROSITE-ProRule" id="PRU00339"/>
    </source>
</evidence>
<evidence type="ECO:0000313" key="4">
    <source>
        <dbReference type="Proteomes" id="UP001458880"/>
    </source>
</evidence>
<dbReference type="GO" id="GO:0036064">
    <property type="term" value="C:ciliary basal body"/>
    <property type="evidence" value="ECO:0007669"/>
    <property type="project" value="TreeGrafter"/>
</dbReference>
<dbReference type="SMART" id="SM00028">
    <property type="entry name" value="TPR"/>
    <property type="match status" value="10"/>
</dbReference>
<dbReference type="PANTHER" id="PTHR44117">
    <property type="entry name" value="INTRAFLAGELLAR TRANSPORT PROTEIN 88 HOMOLOG"/>
    <property type="match status" value="1"/>
</dbReference>
<dbReference type="GO" id="GO:0005814">
    <property type="term" value="C:centriole"/>
    <property type="evidence" value="ECO:0007669"/>
    <property type="project" value="TreeGrafter"/>
</dbReference>
<comment type="caution">
    <text evidence="3">The sequence shown here is derived from an EMBL/GenBank/DDBJ whole genome shotgun (WGS) entry which is preliminary data.</text>
</comment>
<proteinExistence type="predicted"/>
<evidence type="ECO:0000256" key="2">
    <source>
        <dbReference type="SAM" id="MobiDB-lite"/>
    </source>
</evidence>
<evidence type="ECO:0000313" key="3">
    <source>
        <dbReference type="EMBL" id="KAK9702962.1"/>
    </source>
</evidence>
<dbReference type="InterPro" id="IPR011990">
    <property type="entry name" value="TPR-like_helical_dom_sf"/>
</dbReference>
<dbReference type="Pfam" id="PF13431">
    <property type="entry name" value="TPR_17"/>
    <property type="match status" value="1"/>
</dbReference>
<feature type="compositionally biased region" description="Low complexity" evidence="2">
    <location>
        <begin position="728"/>
        <end position="743"/>
    </location>
</feature>
<dbReference type="Pfam" id="PF13432">
    <property type="entry name" value="TPR_16"/>
    <property type="match status" value="1"/>
</dbReference>
<dbReference type="GO" id="GO:0042073">
    <property type="term" value="P:intraciliary transport"/>
    <property type="evidence" value="ECO:0007669"/>
    <property type="project" value="TreeGrafter"/>
</dbReference>
<protein>
    <submittedName>
        <fullName evidence="3">Tetratricopeptide repeat</fullName>
    </submittedName>
</protein>
<dbReference type="EMBL" id="JASPKY010000379">
    <property type="protein sequence ID" value="KAK9702962.1"/>
    <property type="molecule type" value="Genomic_DNA"/>
</dbReference>
<organism evidence="3 4">
    <name type="scientific">Popillia japonica</name>
    <name type="common">Japanese beetle</name>
    <dbReference type="NCBI Taxonomy" id="7064"/>
    <lineage>
        <taxon>Eukaryota</taxon>
        <taxon>Metazoa</taxon>
        <taxon>Ecdysozoa</taxon>
        <taxon>Arthropoda</taxon>
        <taxon>Hexapoda</taxon>
        <taxon>Insecta</taxon>
        <taxon>Pterygota</taxon>
        <taxon>Neoptera</taxon>
        <taxon>Endopterygota</taxon>
        <taxon>Coleoptera</taxon>
        <taxon>Polyphaga</taxon>
        <taxon>Scarabaeiformia</taxon>
        <taxon>Scarabaeidae</taxon>
        <taxon>Rutelinae</taxon>
        <taxon>Popillia</taxon>
    </lineage>
</organism>
<dbReference type="GO" id="GO:0097546">
    <property type="term" value="C:ciliary base"/>
    <property type="evidence" value="ECO:0007669"/>
    <property type="project" value="TreeGrafter"/>
</dbReference>
<gene>
    <name evidence="3" type="ORF">QE152_g29614</name>
</gene>
<dbReference type="GO" id="GO:1905515">
    <property type="term" value="P:non-motile cilium assembly"/>
    <property type="evidence" value="ECO:0007669"/>
    <property type="project" value="TreeGrafter"/>
</dbReference>
<dbReference type="AlphaFoldDB" id="A0AAW1JGQ1"/>
<feature type="repeat" description="TPR" evidence="1">
    <location>
        <begin position="616"/>
        <end position="649"/>
    </location>
</feature>
<dbReference type="Proteomes" id="UP001458880">
    <property type="component" value="Unassembled WGS sequence"/>
</dbReference>
<dbReference type="InterPro" id="IPR019734">
    <property type="entry name" value="TPR_rpt"/>
</dbReference>
<dbReference type="GO" id="GO:0097730">
    <property type="term" value="C:non-motile cilium"/>
    <property type="evidence" value="ECO:0007669"/>
    <property type="project" value="TreeGrafter"/>
</dbReference>
<sequence>MLHKYEDDEEDLEALFNKAHPLSNFLNENEIGNIFWEVLNRITSASKSKPGTGTRLGTSSGYQSQATAMLTASGMRPGTGFRPGTGIDVVNRPMTAVRGAGYTSQKPVFDPLNQGAIITSPTELQKDDSPEEKIRAQELKIMQLIEEACSISNDGNYKKALLKAKEASNKERNLIRIQEQSGLSDHHNMDLTYAVLFTLANQYANNELFSEALSTYQMITKNRMFSNAYRLKVNMGNIYYKQGQYNKSIKMYRMALDQVPSSQKNLRIKIMHNIGMVFVQMGQYEEAVTSLEFIMSEQPYHRAGLHLVLCCRALEDKERMKNAFSLLLAIPLEMEDDEKYSSDQDNPEDVMIATAIQNDDLHNYEKQKKSDAEYCILVAAKLIAPLIESTFSAGYDWCVDVIKNSEYARLAGDLEINKAVVYLKQGQLTEAIETLKVLDRETAIATSAATNLSFIYYLQGDYDNAEKYGEIVKHSDGYNAGGFVNLGACAMARGNFEEAKNYFLNALECDPSNVEGLYNLGLTLKNLGHYEAALECFQKFTGSLALLPEIVYQTASLFERIGDSEAAAETYQQLLGLVPADATTLQKLGELFDHEGDKQQAHHYHYDSFRYYPANLTVIDWLGSYYIEMQVVEKALIYFEKAAQMQPNYPKWHMMVAGCHRRSGNVHKALILYQEIRRQFPENVECLRFLVRLCSDLGMRETQDYALELKKLEKSKEVRNRVNSSRPGSVRTGSGLSSRTGSGFSPVPENSNLVENSIHSASRSSRVNKLSQLHNSAGSGDSGFAQPTVDASYSDPLGPLPTRPKTGIGKPLEFDDFGDEQLGDDLLPE</sequence>
<dbReference type="PANTHER" id="PTHR44117:SF1">
    <property type="entry name" value="INTRAFLAGELLAR TRANSPORT PROTEIN 88 HOMOLOG"/>
    <property type="match status" value="1"/>
</dbReference>
<dbReference type="FunFam" id="1.25.40.10:FF:000468">
    <property type="entry name" value="Intraflagellar transport 88 homolog"/>
    <property type="match status" value="1"/>
</dbReference>
<feature type="repeat" description="TPR" evidence="1">
    <location>
        <begin position="268"/>
        <end position="301"/>
    </location>
</feature>
<dbReference type="Pfam" id="PF13174">
    <property type="entry name" value="TPR_6"/>
    <property type="match status" value="1"/>
</dbReference>
<feature type="repeat" description="TPR" evidence="1">
    <location>
        <begin position="480"/>
        <end position="513"/>
    </location>
</feature>
<accession>A0AAW1JGQ1</accession>
<feature type="repeat" description="TPR" evidence="1">
    <location>
        <begin position="229"/>
        <end position="262"/>
    </location>
</feature>
<feature type="repeat" description="TPR" evidence="1">
    <location>
        <begin position="548"/>
        <end position="581"/>
    </location>
</feature>
<dbReference type="Pfam" id="PF13424">
    <property type="entry name" value="TPR_12"/>
    <property type="match status" value="1"/>
</dbReference>
<feature type="region of interest" description="Disordered" evidence="2">
    <location>
        <begin position="773"/>
        <end position="829"/>
    </location>
</feature>
<feature type="compositionally biased region" description="Acidic residues" evidence="2">
    <location>
        <begin position="814"/>
        <end position="829"/>
    </location>
</feature>
<dbReference type="PROSITE" id="PS50005">
    <property type="entry name" value="TPR"/>
    <property type="match status" value="5"/>
</dbReference>
<dbReference type="Gene3D" id="1.25.40.10">
    <property type="entry name" value="Tetratricopeptide repeat domain"/>
    <property type="match status" value="3"/>
</dbReference>
<feature type="region of interest" description="Disordered" evidence="2">
    <location>
        <begin position="717"/>
        <end position="752"/>
    </location>
</feature>